<gene>
    <name evidence="3" type="ORF">JAAARDRAFT_367548</name>
</gene>
<organism evidence="3 4">
    <name type="scientific">Jaapia argillacea MUCL 33604</name>
    <dbReference type="NCBI Taxonomy" id="933084"/>
    <lineage>
        <taxon>Eukaryota</taxon>
        <taxon>Fungi</taxon>
        <taxon>Dikarya</taxon>
        <taxon>Basidiomycota</taxon>
        <taxon>Agaricomycotina</taxon>
        <taxon>Agaricomycetes</taxon>
        <taxon>Agaricomycetidae</taxon>
        <taxon>Jaapiales</taxon>
        <taxon>Jaapiaceae</taxon>
        <taxon>Jaapia</taxon>
    </lineage>
</organism>
<dbReference type="EMBL" id="KL197710">
    <property type="protein sequence ID" value="KDQ63117.1"/>
    <property type="molecule type" value="Genomic_DNA"/>
</dbReference>
<dbReference type="InParanoid" id="A0A067QHX4"/>
<dbReference type="AlphaFoldDB" id="A0A067QHX4"/>
<dbReference type="SUPFAM" id="SSF52833">
    <property type="entry name" value="Thioredoxin-like"/>
    <property type="match status" value="1"/>
</dbReference>
<reference evidence="4" key="1">
    <citation type="journal article" date="2014" name="Proc. Natl. Acad. Sci. U.S.A.">
        <title>Extensive sampling of basidiomycete genomes demonstrates inadequacy of the white-rot/brown-rot paradigm for wood decay fungi.</title>
        <authorList>
            <person name="Riley R."/>
            <person name="Salamov A.A."/>
            <person name="Brown D.W."/>
            <person name="Nagy L.G."/>
            <person name="Floudas D."/>
            <person name="Held B.W."/>
            <person name="Levasseur A."/>
            <person name="Lombard V."/>
            <person name="Morin E."/>
            <person name="Otillar R."/>
            <person name="Lindquist E.A."/>
            <person name="Sun H."/>
            <person name="LaButti K.M."/>
            <person name="Schmutz J."/>
            <person name="Jabbour D."/>
            <person name="Luo H."/>
            <person name="Baker S.E."/>
            <person name="Pisabarro A.G."/>
            <person name="Walton J.D."/>
            <person name="Blanchette R.A."/>
            <person name="Henrissat B."/>
            <person name="Martin F."/>
            <person name="Cullen D."/>
            <person name="Hibbett D.S."/>
            <person name="Grigoriev I.V."/>
        </authorList>
    </citation>
    <scope>NUCLEOTIDE SEQUENCE [LARGE SCALE GENOMIC DNA]</scope>
    <source>
        <strain evidence="4">MUCL 33604</strain>
    </source>
</reference>
<dbReference type="STRING" id="933084.A0A067QHX4"/>
<dbReference type="InterPro" id="IPR010357">
    <property type="entry name" value="TXNDC17_dom"/>
</dbReference>
<dbReference type="PANTHER" id="PTHR12452:SF0">
    <property type="entry name" value="THIOREDOXIN DOMAIN-CONTAINING PROTEIN 17"/>
    <property type="match status" value="1"/>
</dbReference>
<dbReference type="InterPro" id="IPR045108">
    <property type="entry name" value="TXNDC17-like"/>
</dbReference>
<dbReference type="HOGENOM" id="CLU_1547816_0_0_1"/>
<dbReference type="InterPro" id="IPR036249">
    <property type="entry name" value="Thioredoxin-like_sf"/>
</dbReference>
<evidence type="ECO:0000256" key="1">
    <source>
        <dbReference type="ARBA" id="ARBA00008987"/>
    </source>
</evidence>
<dbReference type="PANTHER" id="PTHR12452">
    <property type="entry name" value="42-9-9 PROTEIN-RELATED"/>
    <property type="match status" value="1"/>
</dbReference>
<dbReference type="Proteomes" id="UP000027265">
    <property type="component" value="Unassembled WGS sequence"/>
</dbReference>
<dbReference type="GO" id="GO:0047134">
    <property type="term" value="F:protein-disulfide reductase [NAD(P)H] activity"/>
    <property type="evidence" value="ECO:0007669"/>
    <property type="project" value="InterPro"/>
</dbReference>
<comment type="similarity">
    <text evidence="1">Belongs to the thioredoxin family.</text>
</comment>
<dbReference type="Gene3D" id="3.40.30.10">
    <property type="entry name" value="Glutaredoxin"/>
    <property type="match status" value="1"/>
</dbReference>
<dbReference type="Pfam" id="PF06110">
    <property type="entry name" value="TXD17-like_Trx"/>
    <property type="match status" value="1"/>
</dbReference>
<name>A0A067QHX4_9AGAM</name>
<dbReference type="GO" id="GO:0005829">
    <property type="term" value="C:cytosol"/>
    <property type="evidence" value="ECO:0007669"/>
    <property type="project" value="TreeGrafter"/>
</dbReference>
<dbReference type="OrthoDB" id="78947at2759"/>
<evidence type="ECO:0000313" key="3">
    <source>
        <dbReference type="EMBL" id="KDQ63117.1"/>
    </source>
</evidence>
<evidence type="ECO:0000259" key="2">
    <source>
        <dbReference type="Pfam" id="PF06110"/>
    </source>
</evidence>
<protein>
    <recommendedName>
        <fullName evidence="2">Thioredoxin domain-containing protein</fullName>
    </recommendedName>
</protein>
<sequence length="173" mass="20022">MVLEIAPTSVDPLSLKNTHAQFLIFYSSRDERGVPWCPDCRDVEGLVDETFRSQDAPLGLIVYVGQRSEWKTPSNPFRGDPWKIESIPTVIKLHEVGHLRRLIISSLDAHHLIFSFHSSPMKWRDWWKSRSPKVYYPSCHSALPFARVVFTVFSWNAFPSVNEAHAKPRCFNR</sequence>
<evidence type="ECO:0000313" key="4">
    <source>
        <dbReference type="Proteomes" id="UP000027265"/>
    </source>
</evidence>
<proteinExistence type="inferred from homology"/>
<accession>A0A067QHX4</accession>
<feature type="domain" description="Thioredoxin" evidence="2">
    <location>
        <begin position="17"/>
        <end position="115"/>
    </location>
</feature>
<keyword evidence="4" id="KW-1185">Reference proteome</keyword>